<evidence type="ECO:0000259" key="3">
    <source>
        <dbReference type="Pfam" id="PF03372"/>
    </source>
</evidence>
<feature type="domain" description="Endonuclease/exonuclease/phosphatase" evidence="3">
    <location>
        <begin position="316"/>
        <end position="609"/>
    </location>
</feature>
<evidence type="ECO:0000256" key="1">
    <source>
        <dbReference type="SAM" id="MobiDB-lite"/>
    </source>
</evidence>
<feature type="region of interest" description="Disordered" evidence="1">
    <location>
        <begin position="140"/>
        <end position="163"/>
    </location>
</feature>
<feature type="chain" id="PRO_5041968794" evidence="2">
    <location>
        <begin position="40"/>
        <end position="619"/>
    </location>
</feature>
<reference evidence="4" key="1">
    <citation type="submission" date="2023-07" db="EMBL/GenBank/DDBJ databases">
        <title>Sequencing the genomes of 1000 actinobacteria strains.</title>
        <authorList>
            <person name="Klenk H.-P."/>
        </authorList>
    </citation>
    <scope>NUCLEOTIDE SEQUENCE</scope>
    <source>
        <strain evidence="4">DSM 45977</strain>
    </source>
</reference>
<dbReference type="SUPFAM" id="SSF56219">
    <property type="entry name" value="DNase I-like"/>
    <property type="match status" value="1"/>
</dbReference>
<evidence type="ECO:0000313" key="4">
    <source>
        <dbReference type="EMBL" id="MDR7304098.1"/>
    </source>
</evidence>
<dbReference type="Gene3D" id="3.60.10.10">
    <property type="entry name" value="Endonuclease/exonuclease/phosphatase"/>
    <property type="match status" value="1"/>
</dbReference>
<dbReference type="GO" id="GO:0003824">
    <property type="term" value="F:catalytic activity"/>
    <property type="evidence" value="ECO:0007669"/>
    <property type="project" value="InterPro"/>
</dbReference>
<dbReference type="Pfam" id="PF03372">
    <property type="entry name" value="Exo_endo_phos"/>
    <property type="match status" value="1"/>
</dbReference>
<proteinExistence type="predicted"/>
<dbReference type="PANTHER" id="PTHR42834:SF1">
    <property type="entry name" value="ENDONUCLEASE_EXONUCLEASE_PHOSPHATASE FAMILY PROTEIN (AFU_ORTHOLOGUE AFUA_3G09210)"/>
    <property type="match status" value="1"/>
</dbReference>
<dbReference type="RefSeq" id="WP_310277290.1">
    <property type="nucleotide sequence ID" value="NZ_JAVDXW010000001.1"/>
</dbReference>
<feature type="signal peptide" evidence="2">
    <location>
        <begin position="1"/>
        <end position="39"/>
    </location>
</feature>
<organism evidence="4 5">
    <name type="scientific">Haloactinomyces albus</name>
    <dbReference type="NCBI Taxonomy" id="1352928"/>
    <lineage>
        <taxon>Bacteria</taxon>
        <taxon>Bacillati</taxon>
        <taxon>Actinomycetota</taxon>
        <taxon>Actinomycetes</taxon>
        <taxon>Actinopolysporales</taxon>
        <taxon>Actinopolysporaceae</taxon>
        <taxon>Haloactinomyces</taxon>
    </lineage>
</organism>
<keyword evidence="2" id="KW-0732">Signal</keyword>
<dbReference type="AlphaFoldDB" id="A0AAE3ZFP7"/>
<dbReference type="InterPro" id="IPR036691">
    <property type="entry name" value="Endo/exonu/phosph_ase_sf"/>
</dbReference>
<sequence length="619" mass="65118">MKPTLPSWRVRLRRTLATGALLSTASLSLVTLNPAAATAATCGDTATRIRDIQGTRHLSSLDGSEVTDVRGVVTAVGANGFWYQDPCPDADPATSEGLFVHTSHEPAVQVGDVVAVSGTVSEYRPGGTSTANLTTTELTSPSVTTLGTATVPAPTVLGDGGRIPPGTVIDDDATGSVEKSGTFDATDDGIDFYESMEGMRVRLDNAVATGPTNSYGEIPVLGDDGANASVRTTRGGIVLRQSDPNPERLLLDDKVVSGSTPTVNTGDHFSAPATGVLGYSFGNFKLQLTRPLSGVSESLPRETTESPTSEQLAVATMNVANLDAKDPQSTFDALAGQIVSHLAAPGIIALQEVQDNNGAENGPSDADRTWSRLIDAIGDAGGPTYDYRQIDPVNGESGGEPGGNIRVGFLFRTDRVSFAPGPHGDATTAVQVSDSGTSGDRVSLSLNPGRIDPGNPAFDNSRKPLIGKFHFDDEPVFVIANHFTSKGGDDPLFGRYQPPKRPSATKRTAQARIVADFYDKIEAIDPNARVIVAGDLNAFTFSPTLDALTEAGLTDLPATLPASDRYTYLYQGNSQVLDHLLVSPSLESAGYEFDIVHTNAEFATRPTDHDPQVVRLNLP</sequence>
<gene>
    <name evidence="4" type="ORF">JOF55_004279</name>
</gene>
<feature type="compositionally biased region" description="Polar residues" evidence="1">
    <location>
        <begin position="428"/>
        <end position="446"/>
    </location>
</feature>
<accession>A0AAE3ZFP7</accession>
<dbReference type="CDD" id="cd10283">
    <property type="entry name" value="MnuA_DNase1-like"/>
    <property type="match status" value="1"/>
</dbReference>
<protein>
    <submittedName>
        <fullName evidence="4">Extracellular nuclease</fullName>
    </submittedName>
</protein>
<dbReference type="Proteomes" id="UP001180845">
    <property type="component" value="Unassembled WGS sequence"/>
</dbReference>
<dbReference type="PANTHER" id="PTHR42834">
    <property type="entry name" value="ENDONUCLEASE/EXONUCLEASE/PHOSPHATASE FAMILY PROTEIN (AFU_ORTHOLOGUE AFUA_3G09210)"/>
    <property type="match status" value="1"/>
</dbReference>
<name>A0AAE3ZFP7_9ACTN</name>
<dbReference type="InterPro" id="IPR005135">
    <property type="entry name" value="Endo/exonuclease/phosphatase"/>
</dbReference>
<keyword evidence="5" id="KW-1185">Reference proteome</keyword>
<dbReference type="EMBL" id="JAVDXW010000001">
    <property type="protein sequence ID" value="MDR7304098.1"/>
    <property type="molecule type" value="Genomic_DNA"/>
</dbReference>
<comment type="caution">
    <text evidence="4">The sequence shown here is derived from an EMBL/GenBank/DDBJ whole genome shotgun (WGS) entry which is preliminary data.</text>
</comment>
<evidence type="ECO:0000313" key="5">
    <source>
        <dbReference type="Proteomes" id="UP001180845"/>
    </source>
</evidence>
<dbReference type="CDD" id="cd04486">
    <property type="entry name" value="YhcR_OBF_like"/>
    <property type="match status" value="1"/>
</dbReference>
<feature type="region of interest" description="Disordered" evidence="1">
    <location>
        <begin position="420"/>
        <end position="457"/>
    </location>
</feature>
<evidence type="ECO:0000256" key="2">
    <source>
        <dbReference type="SAM" id="SignalP"/>
    </source>
</evidence>